<gene>
    <name evidence="1" type="ORF">PGLA1383_LOCUS13203</name>
</gene>
<evidence type="ECO:0000313" key="2">
    <source>
        <dbReference type="Proteomes" id="UP000654075"/>
    </source>
</evidence>
<dbReference type="Proteomes" id="UP000654075">
    <property type="component" value="Unassembled WGS sequence"/>
</dbReference>
<evidence type="ECO:0000313" key="1">
    <source>
        <dbReference type="EMBL" id="CAE8594677.1"/>
    </source>
</evidence>
<sequence length="221" mass="23810">MALQTNLERVELRRSLSQPAAAKKRGLATQAYLRCVEKGDLKSLRRIALEANAELSGNRVVNRMFGADPTHLVDSCAHLVPTEQANIKHQYAELPQLIGAYNQARSVSGKVTITGRGELQSDSRATSKDTVRGVSKVPLASSQSMTMLFDVTSPQLKGRTAQAHSTMVRLAGSLSVPLSVAHAAKTQPQLLWTPAKAGEEALAALAKALKNEELESNFIIT</sequence>
<protein>
    <recommendedName>
        <fullName evidence="3">Transcriptional regulator</fullName>
    </recommendedName>
</protein>
<organism evidence="1 2">
    <name type="scientific">Polarella glacialis</name>
    <name type="common">Dinoflagellate</name>
    <dbReference type="NCBI Taxonomy" id="89957"/>
    <lineage>
        <taxon>Eukaryota</taxon>
        <taxon>Sar</taxon>
        <taxon>Alveolata</taxon>
        <taxon>Dinophyceae</taxon>
        <taxon>Suessiales</taxon>
        <taxon>Suessiaceae</taxon>
        <taxon>Polarella</taxon>
    </lineage>
</organism>
<proteinExistence type="predicted"/>
<keyword evidence="2" id="KW-1185">Reference proteome</keyword>
<comment type="caution">
    <text evidence="1">The sequence shown here is derived from an EMBL/GenBank/DDBJ whole genome shotgun (WGS) entry which is preliminary data.</text>
</comment>
<reference evidence="1" key="1">
    <citation type="submission" date="2021-02" db="EMBL/GenBank/DDBJ databases">
        <authorList>
            <person name="Dougan E. K."/>
            <person name="Rhodes N."/>
            <person name="Thang M."/>
            <person name="Chan C."/>
        </authorList>
    </citation>
    <scope>NUCLEOTIDE SEQUENCE</scope>
</reference>
<evidence type="ECO:0008006" key="3">
    <source>
        <dbReference type="Google" id="ProtNLM"/>
    </source>
</evidence>
<accession>A0A813E6Y3</accession>
<name>A0A813E6Y3_POLGL</name>
<dbReference type="EMBL" id="CAJNNV010007272">
    <property type="protein sequence ID" value="CAE8594677.1"/>
    <property type="molecule type" value="Genomic_DNA"/>
</dbReference>
<dbReference type="AlphaFoldDB" id="A0A813E6Y3"/>